<organism evidence="1 2">
    <name type="scientific">Candidatus Competibacter denitrificans Run_A_D11</name>
    <dbReference type="NCBI Taxonomy" id="1400863"/>
    <lineage>
        <taxon>Bacteria</taxon>
        <taxon>Pseudomonadati</taxon>
        <taxon>Pseudomonadota</taxon>
        <taxon>Gammaproteobacteria</taxon>
        <taxon>Candidatus Competibacteraceae</taxon>
        <taxon>Candidatus Competibacter</taxon>
    </lineage>
</organism>
<name>W6M5B1_9GAMM</name>
<comment type="caution">
    <text evidence="1">The sequence shown here is derived from an EMBL/GenBank/DDBJ whole genome shotgun (WGS) entry which is preliminary data.</text>
</comment>
<reference evidence="1" key="2">
    <citation type="submission" date="2014-03" db="EMBL/GenBank/DDBJ databases">
        <title>Candidatus Competibacter-lineage genomes retrieved from metagenomes reveal functional metabolic diversity.</title>
        <authorList>
            <person name="McIlroy S.J."/>
            <person name="Albertsen M."/>
            <person name="Andresen E.K."/>
            <person name="Saunders A.M."/>
            <person name="Kristiansen R."/>
            <person name="Stokholm-Bjerregaard M."/>
            <person name="Nielsen K.L."/>
            <person name="Nielsen P.H."/>
        </authorList>
    </citation>
    <scope>NUCLEOTIDE SEQUENCE</scope>
    <source>
        <strain evidence="1">Run_A_D11</strain>
    </source>
</reference>
<dbReference type="AlphaFoldDB" id="W6M5B1"/>
<proteinExistence type="predicted"/>
<evidence type="ECO:0000313" key="1">
    <source>
        <dbReference type="EMBL" id="CDI02937.1"/>
    </source>
</evidence>
<accession>W6M5B1</accession>
<protein>
    <submittedName>
        <fullName evidence="1">Uncharacterized protein</fullName>
    </submittedName>
</protein>
<reference evidence="1" key="1">
    <citation type="submission" date="2013-07" db="EMBL/GenBank/DDBJ databases">
        <authorList>
            <person name="McIlroy S."/>
        </authorList>
    </citation>
    <scope>NUCLEOTIDE SEQUENCE [LARGE SCALE GENOMIC DNA]</scope>
    <source>
        <strain evidence="1">Run_A_D11</strain>
    </source>
</reference>
<dbReference type="STRING" id="1400863.BN873_360031"/>
<evidence type="ECO:0000313" key="2">
    <source>
        <dbReference type="Proteomes" id="UP000035760"/>
    </source>
</evidence>
<sequence>MNGDNPSSRPRLVFDIPFRVVGYVSTPAEEVGVLLWSGIDPYRYFNQSDRSGAESFEHLLTLDYEGAVVGWQSAQLDGSERRWLEVSPDLIKQLNERIRAGEPLRYRQT</sequence>
<gene>
    <name evidence="1" type="ORF">BN873_360031</name>
</gene>
<dbReference type="EMBL" id="CBTJ020000043">
    <property type="protein sequence ID" value="CDI02937.1"/>
    <property type="molecule type" value="Genomic_DNA"/>
</dbReference>
<dbReference type="Proteomes" id="UP000035760">
    <property type="component" value="Unassembled WGS sequence"/>
</dbReference>
<keyword evidence="2" id="KW-1185">Reference proteome</keyword>